<proteinExistence type="predicted"/>
<dbReference type="EMBL" id="FORA01000002">
    <property type="protein sequence ID" value="SFJ05968.1"/>
    <property type="molecule type" value="Genomic_DNA"/>
</dbReference>
<dbReference type="AlphaFoldDB" id="A0A1I3N9L6"/>
<dbReference type="RefSeq" id="WP_092779937.1">
    <property type="nucleotide sequence ID" value="NZ_FORA01000002.1"/>
</dbReference>
<dbReference type="STRING" id="390807.SAMN04488095_2092"/>
<gene>
    <name evidence="2" type="ORF">SAMN04488095_2092</name>
</gene>
<evidence type="ECO:0000313" key="3">
    <source>
        <dbReference type="Proteomes" id="UP000199110"/>
    </source>
</evidence>
<dbReference type="OrthoDB" id="5525128at2"/>
<dbReference type="Proteomes" id="UP000199110">
    <property type="component" value="Unassembled WGS sequence"/>
</dbReference>
<evidence type="ECO:0008006" key="4">
    <source>
        <dbReference type="Google" id="ProtNLM"/>
    </source>
</evidence>
<sequence length="60" mass="6362">MLKSDFLQSESGAITVDWVVLTAAIVALGFAVNDTVAGGVEKLTRDVSTFLANIEISTEF</sequence>
<evidence type="ECO:0000256" key="1">
    <source>
        <dbReference type="SAM" id="Phobius"/>
    </source>
</evidence>
<reference evidence="2 3" key="1">
    <citation type="submission" date="2016-10" db="EMBL/GenBank/DDBJ databases">
        <authorList>
            <person name="de Groot N.N."/>
        </authorList>
    </citation>
    <scope>NUCLEOTIDE SEQUENCE [LARGE SCALE GENOMIC DNA]</scope>
    <source>
        <strain evidence="2 3">DSM 19073</strain>
    </source>
</reference>
<keyword evidence="1" id="KW-0812">Transmembrane</keyword>
<name>A0A1I3N9L6_9RHOB</name>
<evidence type="ECO:0000313" key="2">
    <source>
        <dbReference type="EMBL" id="SFJ05968.1"/>
    </source>
</evidence>
<feature type="transmembrane region" description="Helical" evidence="1">
    <location>
        <begin position="12"/>
        <end position="32"/>
    </location>
</feature>
<protein>
    <recommendedName>
        <fullName evidence="4">Flp pilus assembly protein, pilin Flp</fullName>
    </recommendedName>
</protein>
<organism evidence="2 3">
    <name type="scientific">Jannaschia pohangensis</name>
    <dbReference type="NCBI Taxonomy" id="390807"/>
    <lineage>
        <taxon>Bacteria</taxon>
        <taxon>Pseudomonadati</taxon>
        <taxon>Pseudomonadota</taxon>
        <taxon>Alphaproteobacteria</taxon>
        <taxon>Rhodobacterales</taxon>
        <taxon>Roseobacteraceae</taxon>
        <taxon>Jannaschia</taxon>
    </lineage>
</organism>
<accession>A0A1I3N9L6</accession>
<keyword evidence="1" id="KW-0472">Membrane</keyword>
<keyword evidence="1" id="KW-1133">Transmembrane helix</keyword>
<keyword evidence="3" id="KW-1185">Reference proteome</keyword>